<reference evidence="4" key="1">
    <citation type="submission" date="2016-10" db="EMBL/GenBank/DDBJ databases">
        <authorList>
            <person name="Varghese N."/>
            <person name="Submissions S."/>
        </authorList>
    </citation>
    <scope>NUCLEOTIDE SEQUENCE [LARGE SCALE GENOMIC DNA]</scope>
    <source>
        <strain evidence="4">DSM 173</strain>
    </source>
</reference>
<dbReference type="Proteomes" id="UP000198672">
    <property type="component" value="Unassembled WGS sequence"/>
</dbReference>
<evidence type="ECO:0000256" key="1">
    <source>
        <dbReference type="SAM" id="MobiDB-lite"/>
    </source>
</evidence>
<evidence type="ECO:0000256" key="2">
    <source>
        <dbReference type="SAM" id="SignalP"/>
    </source>
</evidence>
<dbReference type="STRING" id="61595.SAMN05421644_11446"/>
<dbReference type="OrthoDB" id="346235at2"/>
<feature type="chain" id="PRO_5011684850" evidence="2">
    <location>
        <begin position="32"/>
        <end position="121"/>
    </location>
</feature>
<dbReference type="AlphaFoldDB" id="A0A1H3ER60"/>
<protein>
    <submittedName>
        <fullName evidence="3">Uncharacterized protein</fullName>
    </submittedName>
</protein>
<dbReference type="RefSeq" id="WP_143117026.1">
    <property type="nucleotide sequence ID" value="NZ_FNOW01000014.1"/>
</dbReference>
<dbReference type="EMBL" id="FNOW01000014">
    <property type="protein sequence ID" value="SDX81232.1"/>
    <property type="molecule type" value="Genomic_DNA"/>
</dbReference>
<organism evidence="3 4">
    <name type="scientific">Allochromatium warmingii</name>
    <name type="common">Chromatium warmingii</name>
    <dbReference type="NCBI Taxonomy" id="61595"/>
    <lineage>
        <taxon>Bacteria</taxon>
        <taxon>Pseudomonadati</taxon>
        <taxon>Pseudomonadota</taxon>
        <taxon>Gammaproteobacteria</taxon>
        <taxon>Chromatiales</taxon>
        <taxon>Chromatiaceae</taxon>
        <taxon>Allochromatium</taxon>
    </lineage>
</organism>
<proteinExistence type="predicted"/>
<name>A0A1H3ER60_ALLWA</name>
<keyword evidence="2" id="KW-0732">Signal</keyword>
<accession>A0A1H3ER60</accession>
<evidence type="ECO:0000313" key="3">
    <source>
        <dbReference type="EMBL" id="SDX81232.1"/>
    </source>
</evidence>
<gene>
    <name evidence="3" type="ORF">SAMN05421644_11446</name>
</gene>
<feature type="region of interest" description="Disordered" evidence="1">
    <location>
        <begin position="65"/>
        <end position="121"/>
    </location>
</feature>
<sequence>MRDTTRRSLLRSRLFAATVPVLFLTTPAVFAASECKGLDQATCAAREECRWMDGYTRKDGIQVSSHCRMGKPRSKDAAATPTAAQASAPTTSAPAAKSAPAATTPAAKAPASTTPATPKAP</sequence>
<keyword evidence="4" id="KW-1185">Reference proteome</keyword>
<feature type="signal peptide" evidence="2">
    <location>
        <begin position="1"/>
        <end position="31"/>
    </location>
</feature>
<feature type="compositionally biased region" description="Low complexity" evidence="1">
    <location>
        <begin position="77"/>
        <end position="121"/>
    </location>
</feature>
<evidence type="ECO:0000313" key="4">
    <source>
        <dbReference type="Proteomes" id="UP000198672"/>
    </source>
</evidence>